<dbReference type="InterPro" id="IPR036638">
    <property type="entry name" value="HLH_DNA-bd_sf"/>
</dbReference>
<evidence type="ECO:0000256" key="3">
    <source>
        <dbReference type="ARBA" id="ARBA00023163"/>
    </source>
</evidence>
<accession>A0A022RS81</accession>
<reference evidence="6 7" key="1">
    <citation type="journal article" date="2013" name="Proc. Natl. Acad. Sci. U.S.A.">
        <title>Fine-scale variation in meiotic recombination in Mimulus inferred from population shotgun sequencing.</title>
        <authorList>
            <person name="Hellsten U."/>
            <person name="Wright K.M."/>
            <person name="Jenkins J."/>
            <person name="Shu S."/>
            <person name="Yuan Y."/>
            <person name="Wessler S.R."/>
            <person name="Schmutz J."/>
            <person name="Willis J.H."/>
            <person name="Rokhsar D.S."/>
        </authorList>
    </citation>
    <scope>NUCLEOTIDE SEQUENCE [LARGE SCALE GENOMIC DNA]</scope>
    <source>
        <strain evidence="7">cv. DUN x IM62</strain>
    </source>
</reference>
<evidence type="ECO:0000313" key="7">
    <source>
        <dbReference type="Proteomes" id="UP000030748"/>
    </source>
</evidence>
<evidence type="ECO:0008006" key="8">
    <source>
        <dbReference type="Google" id="ProtNLM"/>
    </source>
</evidence>
<dbReference type="PANTHER" id="PTHR46807:SF7">
    <property type="entry name" value="BHLH DOMAIN-CONTAINING PROTEIN"/>
    <property type="match status" value="1"/>
</dbReference>
<evidence type="ECO:0000313" key="6">
    <source>
        <dbReference type="EMBL" id="EYU42846.1"/>
    </source>
</evidence>
<dbReference type="InterPro" id="IPR044273">
    <property type="entry name" value="PIF3-like"/>
</dbReference>
<comment type="subcellular location">
    <subcellularLocation>
        <location evidence="1">Nucleus</location>
    </subcellularLocation>
</comment>
<evidence type="ECO:0000256" key="1">
    <source>
        <dbReference type="ARBA" id="ARBA00004123"/>
    </source>
</evidence>
<dbReference type="Proteomes" id="UP000030748">
    <property type="component" value="Unassembled WGS sequence"/>
</dbReference>
<dbReference type="eggNOG" id="ENOG502QTIX">
    <property type="taxonomic scope" value="Eukaryota"/>
</dbReference>
<dbReference type="GO" id="GO:0046983">
    <property type="term" value="F:protein dimerization activity"/>
    <property type="evidence" value="ECO:0007669"/>
    <property type="project" value="InterPro"/>
</dbReference>
<feature type="compositionally biased region" description="Polar residues" evidence="5">
    <location>
        <begin position="61"/>
        <end position="74"/>
    </location>
</feature>
<evidence type="ECO:0000256" key="2">
    <source>
        <dbReference type="ARBA" id="ARBA00023015"/>
    </source>
</evidence>
<gene>
    <name evidence="6" type="ORF">MIMGU_mgv1a007355mg</name>
</gene>
<dbReference type="AlphaFoldDB" id="A0A022RS81"/>
<dbReference type="PANTHER" id="PTHR46807">
    <property type="entry name" value="TRANSCRIPTION FACTOR PIF3"/>
    <property type="match status" value="1"/>
</dbReference>
<dbReference type="GO" id="GO:0003700">
    <property type="term" value="F:DNA-binding transcription factor activity"/>
    <property type="evidence" value="ECO:0007669"/>
    <property type="project" value="InterPro"/>
</dbReference>
<dbReference type="EMBL" id="KI630276">
    <property type="protein sequence ID" value="EYU42846.1"/>
    <property type="molecule type" value="Genomic_DNA"/>
</dbReference>
<dbReference type="GO" id="GO:0007165">
    <property type="term" value="P:signal transduction"/>
    <property type="evidence" value="ECO:0007669"/>
    <property type="project" value="UniProtKB-ARBA"/>
</dbReference>
<keyword evidence="3" id="KW-0804">Transcription</keyword>
<proteinExistence type="predicted"/>
<feature type="region of interest" description="Disordered" evidence="5">
    <location>
        <begin position="198"/>
        <end position="242"/>
    </location>
</feature>
<evidence type="ECO:0000256" key="4">
    <source>
        <dbReference type="ARBA" id="ARBA00023242"/>
    </source>
</evidence>
<organism evidence="6 7">
    <name type="scientific">Erythranthe guttata</name>
    <name type="common">Yellow monkey flower</name>
    <name type="synonym">Mimulus guttatus</name>
    <dbReference type="NCBI Taxonomy" id="4155"/>
    <lineage>
        <taxon>Eukaryota</taxon>
        <taxon>Viridiplantae</taxon>
        <taxon>Streptophyta</taxon>
        <taxon>Embryophyta</taxon>
        <taxon>Tracheophyta</taxon>
        <taxon>Spermatophyta</taxon>
        <taxon>Magnoliopsida</taxon>
        <taxon>eudicotyledons</taxon>
        <taxon>Gunneridae</taxon>
        <taxon>Pentapetalae</taxon>
        <taxon>asterids</taxon>
        <taxon>lamiids</taxon>
        <taxon>Lamiales</taxon>
        <taxon>Phrymaceae</taxon>
        <taxon>Erythranthe</taxon>
    </lineage>
</organism>
<keyword evidence="2" id="KW-0805">Transcription regulation</keyword>
<name>A0A022RS81_ERYGU</name>
<feature type="compositionally biased region" description="Polar residues" evidence="5">
    <location>
        <begin position="198"/>
        <end position="208"/>
    </location>
</feature>
<dbReference type="STRING" id="4155.A0A022RS81"/>
<evidence type="ECO:0000256" key="5">
    <source>
        <dbReference type="SAM" id="MobiDB-lite"/>
    </source>
</evidence>
<dbReference type="SUPFAM" id="SSF47459">
    <property type="entry name" value="HLH, helix-loop-helix DNA-binding domain"/>
    <property type="match status" value="1"/>
</dbReference>
<feature type="region of interest" description="Disordered" evidence="5">
    <location>
        <begin position="55"/>
        <end position="74"/>
    </location>
</feature>
<sequence>MESCLIPDWNTEVGVEFPTSIQRKSLGIDSDLMELLWQNGELVLHSQTNHRKIINDDPSYKSKQSHNTNNRVSTSGATEISNTFIQDDETSSWIDCPIDESFEKEFCANFLSDGIPLQCENVLFSPPPRFESFNNSNSNNNSNCNNQEMHVQKRRAENGGVPECSGRTFGSSHCASNQTIGQAIASCSGGSGNSSFWKTSSPCSNDTTNGHKRKSRDVEESECRSDATELESGSGNKSRTNRRTRVAEVHNFFFGFKSDKASMLDEAIEYMKSLQLQLQLMWMGSGMGQMMLPGLQQYMSRAGMGVGPQMYPAHVAVQNLVRLSRSPLVHQAMNIASNQNQGPMGPSHVVGPVNYPNHMQNSGFHEQYANYMGFHSTPNASQPMNMFNFGFHSAQQNQVSAPPANGNEAI</sequence>
<protein>
    <recommendedName>
        <fullName evidence="8">BHLH domain-containing protein</fullName>
    </recommendedName>
</protein>
<keyword evidence="7" id="KW-1185">Reference proteome</keyword>
<keyword evidence="4" id="KW-0539">Nucleus</keyword>
<dbReference type="GO" id="GO:0005634">
    <property type="term" value="C:nucleus"/>
    <property type="evidence" value="ECO:0000318"/>
    <property type="project" value="GO_Central"/>
</dbReference>
<feature type="compositionally biased region" description="Basic and acidic residues" evidence="5">
    <location>
        <begin position="216"/>
        <end position="227"/>
    </location>
</feature>